<dbReference type="Proteomes" id="UP000821845">
    <property type="component" value="Chromosome 2"/>
</dbReference>
<protein>
    <submittedName>
        <fullName evidence="1">Uncharacterized protein</fullName>
    </submittedName>
</protein>
<organism evidence="1 2">
    <name type="scientific">Hyalomma asiaticum</name>
    <name type="common">Tick</name>
    <dbReference type="NCBI Taxonomy" id="266040"/>
    <lineage>
        <taxon>Eukaryota</taxon>
        <taxon>Metazoa</taxon>
        <taxon>Ecdysozoa</taxon>
        <taxon>Arthropoda</taxon>
        <taxon>Chelicerata</taxon>
        <taxon>Arachnida</taxon>
        <taxon>Acari</taxon>
        <taxon>Parasitiformes</taxon>
        <taxon>Ixodida</taxon>
        <taxon>Ixodoidea</taxon>
        <taxon>Ixodidae</taxon>
        <taxon>Hyalomminae</taxon>
        <taxon>Hyalomma</taxon>
    </lineage>
</organism>
<evidence type="ECO:0000313" key="1">
    <source>
        <dbReference type="EMBL" id="KAH6938301.1"/>
    </source>
</evidence>
<sequence>MGLCTEPEGGKDNDDDPAMAYGRRGKRPTGRADTGRPVDPRKAAPERNRQVPVTTPAQGQARLLEKGGSSGGCSPSRGHHDAEMMCGRIAMTPPFVGLG</sequence>
<keyword evidence="2" id="KW-1185">Reference proteome</keyword>
<reference evidence="1" key="1">
    <citation type="submission" date="2020-05" db="EMBL/GenBank/DDBJ databases">
        <title>Large-scale comparative analyses of tick genomes elucidate their genetic diversity and vector capacities.</title>
        <authorList>
            <person name="Jia N."/>
            <person name="Wang J."/>
            <person name="Shi W."/>
            <person name="Du L."/>
            <person name="Sun Y."/>
            <person name="Zhan W."/>
            <person name="Jiang J."/>
            <person name="Wang Q."/>
            <person name="Zhang B."/>
            <person name="Ji P."/>
            <person name="Sakyi L.B."/>
            <person name="Cui X."/>
            <person name="Yuan T."/>
            <person name="Jiang B."/>
            <person name="Yang W."/>
            <person name="Lam T.T.-Y."/>
            <person name="Chang Q."/>
            <person name="Ding S."/>
            <person name="Wang X."/>
            <person name="Zhu J."/>
            <person name="Ruan X."/>
            <person name="Zhao L."/>
            <person name="Wei J."/>
            <person name="Que T."/>
            <person name="Du C."/>
            <person name="Cheng J."/>
            <person name="Dai P."/>
            <person name="Han X."/>
            <person name="Huang E."/>
            <person name="Gao Y."/>
            <person name="Liu J."/>
            <person name="Shao H."/>
            <person name="Ye R."/>
            <person name="Li L."/>
            <person name="Wei W."/>
            <person name="Wang X."/>
            <person name="Wang C."/>
            <person name="Yang T."/>
            <person name="Huo Q."/>
            <person name="Li W."/>
            <person name="Guo W."/>
            <person name="Chen H."/>
            <person name="Zhou L."/>
            <person name="Ni X."/>
            <person name="Tian J."/>
            <person name="Zhou Y."/>
            <person name="Sheng Y."/>
            <person name="Liu T."/>
            <person name="Pan Y."/>
            <person name="Xia L."/>
            <person name="Li J."/>
            <person name="Zhao F."/>
            <person name="Cao W."/>
        </authorList>
    </citation>
    <scope>NUCLEOTIDE SEQUENCE</scope>
    <source>
        <strain evidence="1">Hyas-2018</strain>
    </source>
</reference>
<accession>A0ACB7SWI1</accession>
<evidence type="ECO:0000313" key="2">
    <source>
        <dbReference type="Proteomes" id="UP000821845"/>
    </source>
</evidence>
<proteinExistence type="predicted"/>
<gene>
    <name evidence="1" type="ORF">HPB50_008392</name>
</gene>
<dbReference type="EMBL" id="CM023482">
    <property type="protein sequence ID" value="KAH6938301.1"/>
    <property type="molecule type" value="Genomic_DNA"/>
</dbReference>
<name>A0ACB7SWI1_HYAAI</name>
<comment type="caution">
    <text evidence="1">The sequence shown here is derived from an EMBL/GenBank/DDBJ whole genome shotgun (WGS) entry which is preliminary data.</text>
</comment>